<name>A0AC34RBQ8_9BILA</name>
<evidence type="ECO:0000313" key="2">
    <source>
        <dbReference type="WBParaSite" id="JU765_v2.g5146.t1"/>
    </source>
</evidence>
<accession>A0AC34RBQ8</accession>
<dbReference type="Proteomes" id="UP000887576">
    <property type="component" value="Unplaced"/>
</dbReference>
<reference evidence="2" key="1">
    <citation type="submission" date="2022-11" db="UniProtKB">
        <authorList>
            <consortium name="WormBaseParasite"/>
        </authorList>
    </citation>
    <scope>IDENTIFICATION</scope>
</reference>
<dbReference type="WBParaSite" id="JU765_v2.g5146.t1">
    <property type="protein sequence ID" value="JU765_v2.g5146.t1"/>
    <property type="gene ID" value="JU765_v2.g5146"/>
</dbReference>
<protein>
    <submittedName>
        <fullName evidence="2">Mitochondrial import receptor subunit TOM20</fullName>
    </submittedName>
</protein>
<evidence type="ECO:0000313" key="1">
    <source>
        <dbReference type="Proteomes" id="UP000887576"/>
    </source>
</evidence>
<organism evidence="1 2">
    <name type="scientific">Panagrolaimus sp. JU765</name>
    <dbReference type="NCBI Taxonomy" id="591449"/>
    <lineage>
        <taxon>Eukaryota</taxon>
        <taxon>Metazoa</taxon>
        <taxon>Ecdysozoa</taxon>
        <taxon>Nematoda</taxon>
        <taxon>Chromadorea</taxon>
        <taxon>Rhabditida</taxon>
        <taxon>Tylenchina</taxon>
        <taxon>Panagrolaimomorpha</taxon>
        <taxon>Panagrolaimoidea</taxon>
        <taxon>Panagrolaimidae</taxon>
        <taxon>Panagrolaimus</taxon>
    </lineage>
</organism>
<sequence length="179" mass="20064">MEQTVSSISNLPWRNILLGGAAAFAAYAVYFDYKRTHHPNYQQHIRENRARKAGLKGNYSSNVDIALPNMGNPQEVQNFFLQEIQIGEELMASGQRSLVEEGAEHLALAILFCGQSEQLMTIFEQTFPAEHFNLVQSKLPSAKARLNNHLLSFRGVEGRESGDTMTTPQVIPIDDDDLE</sequence>
<proteinExistence type="predicted"/>